<dbReference type="PROSITE" id="PS51257">
    <property type="entry name" value="PROKAR_LIPOPROTEIN"/>
    <property type="match status" value="1"/>
</dbReference>
<keyword evidence="4" id="KW-1185">Reference proteome</keyword>
<proteinExistence type="predicted"/>
<feature type="chain" id="PRO_5047048822" description="Secreted protein" evidence="2">
    <location>
        <begin position="21"/>
        <end position="78"/>
    </location>
</feature>
<evidence type="ECO:0008006" key="5">
    <source>
        <dbReference type="Google" id="ProtNLM"/>
    </source>
</evidence>
<dbReference type="Proteomes" id="UP001501323">
    <property type="component" value="Unassembled WGS sequence"/>
</dbReference>
<gene>
    <name evidence="3" type="ORF">GCM10023332_03930</name>
</gene>
<accession>A0ABP9DTA2</accession>
<dbReference type="EMBL" id="BAABJY010000001">
    <property type="protein sequence ID" value="GAA4855516.1"/>
    <property type="molecule type" value="Genomic_DNA"/>
</dbReference>
<evidence type="ECO:0000256" key="2">
    <source>
        <dbReference type="SAM" id="SignalP"/>
    </source>
</evidence>
<feature type="signal peptide" evidence="2">
    <location>
        <begin position="1"/>
        <end position="20"/>
    </location>
</feature>
<comment type="caution">
    <text evidence="3">The sequence shown here is derived from an EMBL/GenBank/DDBJ whole genome shotgun (WGS) entry which is preliminary data.</text>
</comment>
<evidence type="ECO:0000313" key="3">
    <source>
        <dbReference type="EMBL" id="GAA4855516.1"/>
    </source>
</evidence>
<name>A0ABP9DTA2_9GAMM</name>
<sequence length="78" mass="7991">MNVRTMLAATVLVLSAAACTRPPEPPTDDPPEPQARGSDATESHDAIQAPIQKAEAVEGAVLDAAAKQRADIEAQTGG</sequence>
<keyword evidence="2" id="KW-0732">Signal</keyword>
<reference evidence="4" key="1">
    <citation type="journal article" date="2019" name="Int. J. Syst. Evol. Microbiol.">
        <title>The Global Catalogue of Microorganisms (GCM) 10K type strain sequencing project: providing services to taxonomists for standard genome sequencing and annotation.</title>
        <authorList>
            <consortium name="The Broad Institute Genomics Platform"/>
            <consortium name="The Broad Institute Genome Sequencing Center for Infectious Disease"/>
            <person name="Wu L."/>
            <person name="Ma J."/>
        </authorList>
    </citation>
    <scope>NUCLEOTIDE SEQUENCE [LARGE SCALE GENOMIC DNA]</scope>
    <source>
        <strain evidence="4">JCM 18392</strain>
    </source>
</reference>
<dbReference type="RefSeq" id="WP_345293817.1">
    <property type="nucleotide sequence ID" value="NZ_BAABJY010000001.1"/>
</dbReference>
<feature type="region of interest" description="Disordered" evidence="1">
    <location>
        <begin position="18"/>
        <end position="47"/>
    </location>
</feature>
<evidence type="ECO:0000256" key="1">
    <source>
        <dbReference type="SAM" id="MobiDB-lite"/>
    </source>
</evidence>
<evidence type="ECO:0000313" key="4">
    <source>
        <dbReference type="Proteomes" id="UP001501323"/>
    </source>
</evidence>
<organism evidence="3 4">
    <name type="scientific">Luteimonas vadosa</name>
    <dbReference type="NCBI Taxonomy" id="1165507"/>
    <lineage>
        <taxon>Bacteria</taxon>
        <taxon>Pseudomonadati</taxon>
        <taxon>Pseudomonadota</taxon>
        <taxon>Gammaproteobacteria</taxon>
        <taxon>Lysobacterales</taxon>
        <taxon>Lysobacteraceae</taxon>
        <taxon>Luteimonas</taxon>
    </lineage>
</organism>
<protein>
    <recommendedName>
        <fullName evidence="5">Secreted protein</fullName>
    </recommendedName>
</protein>